<keyword evidence="3" id="KW-1185">Reference proteome</keyword>
<proteinExistence type="predicted"/>
<protein>
    <submittedName>
        <fullName evidence="2">Uncharacterized protein</fullName>
    </submittedName>
</protein>
<dbReference type="Proteomes" id="UP001358614">
    <property type="component" value="Chromosome 1"/>
</dbReference>
<dbReference type="EMBL" id="CP144089">
    <property type="protein sequence ID" value="WWD04876.1"/>
    <property type="molecule type" value="Genomic_DNA"/>
</dbReference>
<dbReference type="GeneID" id="91101751"/>
<evidence type="ECO:0000313" key="2">
    <source>
        <dbReference type="EMBL" id="WWD04876.1"/>
    </source>
</evidence>
<feature type="compositionally biased region" description="Gly residues" evidence="1">
    <location>
        <begin position="166"/>
        <end position="187"/>
    </location>
</feature>
<name>A0AAX4KEW9_9TREE</name>
<dbReference type="AlphaFoldDB" id="A0AAX4KEW9"/>
<gene>
    <name evidence="2" type="ORF">V865_002947</name>
</gene>
<reference evidence="2 3" key="1">
    <citation type="submission" date="2024-01" db="EMBL/GenBank/DDBJ databases">
        <title>Comparative genomics of Cryptococcus and Kwoniella reveals pathogenesis evolution and contrasting modes of karyotype evolution via chromosome fusion or intercentromeric recombination.</title>
        <authorList>
            <person name="Coelho M.A."/>
            <person name="David-Palma M."/>
            <person name="Shea T."/>
            <person name="Bowers K."/>
            <person name="McGinley-Smith S."/>
            <person name="Mohammad A.W."/>
            <person name="Gnirke A."/>
            <person name="Yurkov A.M."/>
            <person name="Nowrousian M."/>
            <person name="Sun S."/>
            <person name="Cuomo C.A."/>
            <person name="Heitman J."/>
        </authorList>
    </citation>
    <scope>NUCLEOTIDE SEQUENCE [LARGE SCALE GENOMIC DNA]</scope>
    <source>
        <strain evidence="2 3">PYCC6329</strain>
    </source>
</reference>
<sequence length="187" mass="19391">MPLSNLFTKLKKPSEAQTARQYAQQARNEERIMRLRGGCCSARGVSGLRYPLNVLNITDQTYIDTHRPSNKSSPSDGIPLRAEGGTESAGRTGDRGEGSGENGGDDGADPAPPPREHNHIHTHHSHGGTHDHGLGGSHTQAHLAVPTHDHGTTPHSHHDHSSSSAFGGGGGFSSSSAGGMGGGMGGM</sequence>
<organism evidence="2 3">
    <name type="scientific">Kwoniella europaea PYCC6329</name>
    <dbReference type="NCBI Taxonomy" id="1423913"/>
    <lineage>
        <taxon>Eukaryota</taxon>
        <taxon>Fungi</taxon>
        <taxon>Dikarya</taxon>
        <taxon>Basidiomycota</taxon>
        <taxon>Agaricomycotina</taxon>
        <taxon>Tremellomycetes</taxon>
        <taxon>Tremellales</taxon>
        <taxon>Cryptococcaceae</taxon>
        <taxon>Kwoniella</taxon>
    </lineage>
</organism>
<feature type="region of interest" description="Disordered" evidence="1">
    <location>
        <begin position="64"/>
        <end position="187"/>
    </location>
</feature>
<evidence type="ECO:0000256" key="1">
    <source>
        <dbReference type="SAM" id="MobiDB-lite"/>
    </source>
</evidence>
<dbReference type="RefSeq" id="XP_066082843.1">
    <property type="nucleotide sequence ID" value="XM_066226746.1"/>
</dbReference>
<dbReference type="KEGG" id="ker:91101751"/>
<accession>A0AAX4KEW9</accession>
<evidence type="ECO:0000313" key="3">
    <source>
        <dbReference type="Proteomes" id="UP001358614"/>
    </source>
</evidence>